<accession>A0AAE1Q7U4</accession>
<reference evidence="2" key="1">
    <citation type="submission" date="2023-11" db="EMBL/GenBank/DDBJ databases">
        <title>Genome assemblies of two species of porcelain crab, Petrolisthes cinctipes and Petrolisthes manimaculis (Anomura: Porcellanidae).</title>
        <authorList>
            <person name="Angst P."/>
        </authorList>
    </citation>
    <scope>NUCLEOTIDE SEQUENCE</scope>
    <source>
        <strain evidence="2">PB745_02</strain>
        <tissue evidence="2">Gill</tissue>
    </source>
</reference>
<sequence length="101" mass="11483">MVKKLRKRTGRTREERRGKQRHAGKGRKGKLVGVQGRDWNPFGGQWTPPLITVWGALALRGIAVLEEGNTGVEGPADHDFVARYRLHVDTFLQKLQTKKIR</sequence>
<evidence type="ECO:0000313" key="3">
    <source>
        <dbReference type="Proteomes" id="UP001292094"/>
    </source>
</evidence>
<dbReference type="AlphaFoldDB" id="A0AAE1Q7U4"/>
<evidence type="ECO:0000313" key="2">
    <source>
        <dbReference type="EMBL" id="KAK4321389.1"/>
    </source>
</evidence>
<gene>
    <name evidence="2" type="ORF">Pmani_007813</name>
</gene>
<organism evidence="2 3">
    <name type="scientific">Petrolisthes manimaculis</name>
    <dbReference type="NCBI Taxonomy" id="1843537"/>
    <lineage>
        <taxon>Eukaryota</taxon>
        <taxon>Metazoa</taxon>
        <taxon>Ecdysozoa</taxon>
        <taxon>Arthropoda</taxon>
        <taxon>Crustacea</taxon>
        <taxon>Multicrustacea</taxon>
        <taxon>Malacostraca</taxon>
        <taxon>Eumalacostraca</taxon>
        <taxon>Eucarida</taxon>
        <taxon>Decapoda</taxon>
        <taxon>Pleocyemata</taxon>
        <taxon>Anomura</taxon>
        <taxon>Galatheoidea</taxon>
        <taxon>Porcellanidae</taxon>
        <taxon>Petrolisthes</taxon>
    </lineage>
</organism>
<dbReference type="EMBL" id="JAWZYT010000596">
    <property type="protein sequence ID" value="KAK4321389.1"/>
    <property type="molecule type" value="Genomic_DNA"/>
</dbReference>
<feature type="compositionally biased region" description="Basic residues" evidence="1">
    <location>
        <begin position="18"/>
        <end position="30"/>
    </location>
</feature>
<protein>
    <submittedName>
        <fullName evidence="2">Uncharacterized protein</fullName>
    </submittedName>
</protein>
<proteinExistence type="predicted"/>
<dbReference type="Proteomes" id="UP001292094">
    <property type="component" value="Unassembled WGS sequence"/>
</dbReference>
<evidence type="ECO:0000256" key="1">
    <source>
        <dbReference type="SAM" id="MobiDB-lite"/>
    </source>
</evidence>
<name>A0AAE1Q7U4_9EUCA</name>
<feature type="compositionally biased region" description="Basic residues" evidence="1">
    <location>
        <begin position="1"/>
        <end position="10"/>
    </location>
</feature>
<comment type="caution">
    <text evidence="2">The sequence shown here is derived from an EMBL/GenBank/DDBJ whole genome shotgun (WGS) entry which is preliminary data.</text>
</comment>
<feature type="region of interest" description="Disordered" evidence="1">
    <location>
        <begin position="1"/>
        <end position="34"/>
    </location>
</feature>
<keyword evidence="3" id="KW-1185">Reference proteome</keyword>